<dbReference type="Proteomes" id="UP000576082">
    <property type="component" value="Unassembled WGS sequence"/>
</dbReference>
<dbReference type="EMBL" id="JABANE010000013">
    <property type="protein sequence ID" value="NME67676.1"/>
    <property type="molecule type" value="Genomic_DNA"/>
</dbReference>
<feature type="transmembrane region" description="Helical" evidence="1">
    <location>
        <begin position="32"/>
        <end position="51"/>
    </location>
</feature>
<evidence type="ECO:0000313" key="2">
    <source>
        <dbReference type="EMBL" id="NME67676.1"/>
    </source>
</evidence>
<name>A0A7X9P177_9BACT</name>
<keyword evidence="1" id="KW-0472">Membrane</keyword>
<keyword evidence="3" id="KW-1185">Reference proteome</keyword>
<proteinExistence type="predicted"/>
<feature type="transmembrane region" description="Helical" evidence="1">
    <location>
        <begin position="57"/>
        <end position="75"/>
    </location>
</feature>
<dbReference type="AlphaFoldDB" id="A0A7X9P177"/>
<organism evidence="2 3">
    <name type="scientific">Flammeovirga aprica JL-4</name>
    <dbReference type="NCBI Taxonomy" id="694437"/>
    <lineage>
        <taxon>Bacteria</taxon>
        <taxon>Pseudomonadati</taxon>
        <taxon>Bacteroidota</taxon>
        <taxon>Cytophagia</taxon>
        <taxon>Cytophagales</taxon>
        <taxon>Flammeovirgaceae</taxon>
        <taxon>Flammeovirga</taxon>
    </lineage>
</organism>
<keyword evidence="1" id="KW-0812">Transmembrane</keyword>
<sequence>MEENKNKSNNQSTSNNDEIDLLELFSIIGDKVNAFVNSVGKLFLGIILYFYNIVNKWKILIALAIVIGGVIGYMTKNTSKFYSSKATVNSRFLKGVDFTTEVNELNALCTDEGRPMLAKALNIPVETAELISEITATSYFRLYKYGAIENNHLADSLLMNSYDNETRFEIIVSSIDPNITKQLIQQGFEYYFNNNVYIKKNLDVYKKNLDIKSESFIEEKKELQDYNQAYKKIIDSQGDLIQQGRPNRGNSNVVLMSTDQQNDSYIRQSGELAFEAMQKSRRADDSIAIIRRKLSLLQPVEFVNRFSEFYTVSLSAKGKTALGMLAGFISIIAFAILTDINSYLKSKANLKN</sequence>
<keyword evidence="1" id="KW-1133">Transmembrane helix</keyword>
<feature type="transmembrane region" description="Helical" evidence="1">
    <location>
        <begin position="322"/>
        <end position="344"/>
    </location>
</feature>
<evidence type="ECO:0000313" key="3">
    <source>
        <dbReference type="Proteomes" id="UP000576082"/>
    </source>
</evidence>
<gene>
    <name evidence="2" type="ORF">HHU12_06835</name>
</gene>
<comment type="caution">
    <text evidence="2">The sequence shown here is derived from an EMBL/GenBank/DDBJ whole genome shotgun (WGS) entry which is preliminary data.</text>
</comment>
<accession>A0A7X9P177</accession>
<evidence type="ECO:0000256" key="1">
    <source>
        <dbReference type="SAM" id="Phobius"/>
    </source>
</evidence>
<reference evidence="2 3" key="1">
    <citation type="submission" date="2020-04" db="EMBL/GenBank/DDBJ databases">
        <title>Flammeovirga sp. SR4, a novel species isolated from seawater.</title>
        <authorList>
            <person name="Wang X."/>
        </authorList>
    </citation>
    <scope>NUCLEOTIDE SEQUENCE [LARGE SCALE GENOMIC DNA]</scope>
    <source>
        <strain evidence="2 3">ATCC 23126</strain>
    </source>
</reference>
<dbReference type="RefSeq" id="WP_169656007.1">
    <property type="nucleotide sequence ID" value="NZ_JABANE010000013.1"/>
</dbReference>
<protein>
    <submittedName>
        <fullName evidence="2">Uncharacterized protein</fullName>
    </submittedName>
</protein>